<feature type="domain" description="SGNH hydrolase-type esterase" evidence="3">
    <location>
        <begin position="61"/>
        <end position="274"/>
    </location>
</feature>
<dbReference type="AlphaFoldDB" id="A0A2P8CL45"/>
<dbReference type="Proteomes" id="UP000240621">
    <property type="component" value="Unassembled WGS sequence"/>
</dbReference>
<evidence type="ECO:0000313" key="4">
    <source>
        <dbReference type="EMBL" id="PSK85667.1"/>
    </source>
</evidence>
<dbReference type="CDD" id="cd01821">
    <property type="entry name" value="Rhamnogalacturan_acetylesterase_like"/>
    <property type="match status" value="1"/>
</dbReference>
<evidence type="ECO:0000313" key="5">
    <source>
        <dbReference type="Proteomes" id="UP000240621"/>
    </source>
</evidence>
<dbReference type="InterPro" id="IPR036514">
    <property type="entry name" value="SGNH_hydro_sf"/>
</dbReference>
<dbReference type="PANTHER" id="PTHR43695:SF1">
    <property type="entry name" value="RHAMNOGALACTURONAN ACETYLESTERASE"/>
    <property type="match status" value="1"/>
</dbReference>
<organism evidence="4 5">
    <name type="scientific">Prolixibacter denitrificans</name>
    <dbReference type="NCBI Taxonomy" id="1541063"/>
    <lineage>
        <taxon>Bacteria</taxon>
        <taxon>Pseudomonadati</taxon>
        <taxon>Bacteroidota</taxon>
        <taxon>Bacteroidia</taxon>
        <taxon>Marinilabiliales</taxon>
        <taxon>Prolixibacteraceae</taxon>
        <taxon>Prolixibacter</taxon>
    </lineage>
</organism>
<evidence type="ECO:0000259" key="3">
    <source>
        <dbReference type="Pfam" id="PF13472"/>
    </source>
</evidence>
<gene>
    <name evidence="4" type="ORF">CLV93_101633</name>
</gene>
<protein>
    <submittedName>
        <fullName evidence="4">Lysophospholipase L1-like esterase</fullName>
    </submittedName>
</protein>
<dbReference type="InterPro" id="IPR037459">
    <property type="entry name" value="RhgT-like"/>
</dbReference>
<dbReference type="Gene3D" id="3.40.50.1110">
    <property type="entry name" value="SGNH hydrolase"/>
    <property type="match status" value="1"/>
</dbReference>
<proteinExistence type="inferred from homology"/>
<reference evidence="4 5" key="1">
    <citation type="submission" date="2018-03" db="EMBL/GenBank/DDBJ databases">
        <title>Genomic Encyclopedia of Archaeal and Bacterial Type Strains, Phase II (KMG-II): from individual species to whole genera.</title>
        <authorList>
            <person name="Goeker M."/>
        </authorList>
    </citation>
    <scope>NUCLEOTIDE SEQUENCE [LARGE SCALE GENOMIC DNA]</scope>
    <source>
        <strain evidence="4 5">DSM 27267</strain>
    </source>
</reference>
<dbReference type="PANTHER" id="PTHR43695">
    <property type="entry name" value="PUTATIVE (AFU_ORTHOLOGUE AFUA_2G17250)-RELATED"/>
    <property type="match status" value="1"/>
</dbReference>
<keyword evidence="2" id="KW-0378">Hydrolase</keyword>
<comment type="similarity">
    <text evidence="1">Belongs to the 'GDSL' lipolytic enzyme family.</text>
</comment>
<dbReference type="GO" id="GO:0016788">
    <property type="term" value="F:hydrolase activity, acting on ester bonds"/>
    <property type="evidence" value="ECO:0007669"/>
    <property type="project" value="UniProtKB-ARBA"/>
</dbReference>
<dbReference type="SUPFAM" id="SSF52266">
    <property type="entry name" value="SGNH hydrolase"/>
    <property type="match status" value="1"/>
</dbReference>
<evidence type="ECO:0000256" key="1">
    <source>
        <dbReference type="ARBA" id="ARBA00008668"/>
    </source>
</evidence>
<name>A0A2P8CL45_9BACT</name>
<comment type="caution">
    <text evidence="4">The sequence shown here is derived from an EMBL/GenBank/DDBJ whole genome shotgun (WGS) entry which is preliminary data.</text>
</comment>
<dbReference type="EMBL" id="PYGC01000001">
    <property type="protein sequence ID" value="PSK85667.1"/>
    <property type="molecule type" value="Genomic_DNA"/>
</dbReference>
<evidence type="ECO:0000256" key="2">
    <source>
        <dbReference type="ARBA" id="ARBA00022801"/>
    </source>
</evidence>
<sequence length="294" mass="33505">MPETPMLTGSELKKLRNNMSGRRKLKSEILLLLLVLLPVTNACSGEKKEEKQQKVCKVWIIGDSTVANYALEKDYPSKRFPITGWGQVFQPFLATDSLKMVDHLIDADSVVVDDRAKGGRSTRTFIQEGRWREVYNQIQPGDLVLMQFGHNDASKNKPERYVNLQGYAEFLRLFVNQTREKGGKPILITPVARNYPWVDGHLENVHGGYPDAMKEVAKELHVDLIDLNQRSMDFFSRKGKDYVTENYFMNLPAGVYEAYPDGQHDNTHFQPAGAKQVARMVFEGLKQLNSNKLN</sequence>
<dbReference type="InterPro" id="IPR013830">
    <property type="entry name" value="SGNH_hydro"/>
</dbReference>
<dbReference type="Pfam" id="PF13472">
    <property type="entry name" value="Lipase_GDSL_2"/>
    <property type="match status" value="1"/>
</dbReference>
<accession>A0A2P8CL45</accession>